<gene>
    <name evidence="4" type="ORF">K444DRAFT_629168</name>
</gene>
<name>A0A2J6TCD1_9HELO</name>
<keyword evidence="5" id="KW-1185">Reference proteome</keyword>
<evidence type="ECO:0000313" key="4">
    <source>
        <dbReference type="EMBL" id="PMD60679.1"/>
    </source>
</evidence>
<evidence type="ECO:0000259" key="3">
    <source>
        <dbReference type="PROSITE" id="PS50157"/>
    </source>
</evidence>
<keyword evidence="1" id="KW-0863">Zinc-finger</keyword>
<organism evidence="4 5">
    <name type="scientific">Hyaloscypha bicolor E</name>
    <dbReference type="NCBI Taxonomy" id="1095630"/>
    <lineage>
        <taxon>Eukaryota</taxon>
        <taxon>Fungi</taxon>
        <taxon>Dikarya</taxon>
        <taxon>Ascomycota</taxon>
        <taxon>Pezizomycotina</taxon>
        <taxon>Leotiomycetes</taxon>
        <taxon>Helotiales</taxon>
        <taxon>Hyaloscyphaceae</taxon>
        <taxon>Hyaloscypha</taxon>
        <taxon>Hyaloscypha bicolor</taxon>
    </lineage>
</organism>
<dbReference type="PROSITE" id="PS50157">
    <property type="entry name" value="ZINC_FINGER_C2H2_2"/>
    <property type="match status" value="1"/>
</dbReference>
<feature type="compositionally biased region" description="Low complexity" evidence="2">
    <location>
        <begin position="259"/>
        <end position="282"/>
    </location>
</feature>
<dbReference type="RefSeq" id="XP_024737583.1">
    <property type="nucleotide sequence ID" value="XM_024883022.1"/>
</dbReference>
<dbReference type="Proteomes" id="UP000235371">
    <property type="component" value="Unassembled WGS sequence"/>
</dbReference>
<evidence type="ECO:0000256" key="2">
    <source>
        <dbReference type="SAM" id="MobiDB-lite"/>
    </source>
</evidence>
<reference evidence="4 5" key="1">
    <citation type="submission" date="2016-04" db="EMBL/GenBank/DDBJ databases">
        <title>A degradative enzymes factory behind the ericoid mycorrhizal symbiosis.</title>
        <authorList>
            <consortium name="DOE Joint Genome Institute"/>
            <person name="Martino E."/>
            <person name="Morin E."/>
            <person name="Grelet G."/>
            <person name="Kuo A."/>
            <person name="Kohler A."/>
            <person name="Daghino S."/>
            <person name="Barry K."/>
            <person name="Choi C."/>
            <person name="Cichocki N."/>
            <person name="Clum A."/>
            <person name="Copeland A."/>
            <person name="Hainaut M."/>
            <person name="Haridas S."/>
            <person name="Labutti K."/>
            <person name="Lindquist E."/>
            <person name="Lipzen A."/>
            <person name="Khouja H.-R."/>
            <person name="Murat C."/>
            <person name="Ohm R."/>
            <person name="Olson A."/>
            <person name="Spatafora J."/>
            <person name="Veneault-Fourrey C."/>
            <person name="Henrissat B."/>
            <person name="Grigoriev I."/>
            <person name="Martin F."/>
            <person name="Perotto S."/>
        </authorList>
    </citation>
    <scope>NUCLEOTIDE SEQUENCE [LARGE SCALE GENOMIC DNA]</scope>
    <source>
        <strain evidence="4 5">E</strain>
    </source>
</reference>
<feature type="domain" description="C2H2-type" evidence="3">
    <location>
        <begin position="297"/>
        <end position="326"/>
    </location>
</feature>
<evidence type="ECO:0000313" key="5">
    <source>
        <dbReference type="Proteomes" id="UP000235371"/>
    </source>
</evidence>
<protein>
    <recommendedName>
        <fullName evidence="3">C2H2-type domain-containing protein</fullName>
    </recommendedName>
</protein>
<dbReference type="GeneID" id="36591099"/>
<dbReference type="STRING" id="1095630.A0A2J6TCD1"/>
<dbReference type="SUPFAM" id="SSF57667">
    <property type="entry name" value="beta-beta-alpha zinc fingers"/>
    <property type="match status" value="1"/>
</dbReference>
<dbReference type="SMART" id="SM00355">
    <property type="entry name" value="ZnF_C2H2"/>
    <property type="match status" value="2"/>
</dbReference>
<dbReference type="InterPro" id="IPR036236">
    <property type="entry name" value="Znf_C2H2_sf"/>
</dbReference>
<sequence>MDFDPESVKNQQTEPLGASFSHARALGIRHPYPYNFGVALPGFFVPFPSYTIYPNSAVEQLVPSGFRASFPSGVCEDWTGHENLGAASSQIQDLQLSANSEPDFDSAPQAETRALYVTPGQQDWPYDTAAHFTSPNGLGLPQVGTVAHPSSDTHLHYPSTEQQDWHNEPAAHGNMANGLDSAWQDNTAHDPFMNGFDQDASTNLLHSNGTREANHFSGNDIADTQLSSITCNTETNFSFNAPFQASTPTYGTSSPIQASSTHTIISSSSPEASFSSTSTTSPTPSPTNAPSPNSTRHPCPHPHCHSTFARLGDLSRHAKIHSPERHRKYHCWEPGCNRNGRKGFTRRDKLRDHVRGVHGLEEDGGGF</sequence>
<dbReference type="InterPro" id="IPR013087">
    <property type="entry name" value="Znf_C2H2_type"/>
</dbReference>
<keyword evidence="1" id="KW-0862">Zinc</keyword>
<dbReference type="OrthoDB" id="2687452at2759"/>
<evidence type="ECO:0000256" key="1">
    <source>
        <dbReference type="PROSITE-ProRule" id="PRU00042"/>
    </source>
</evidence>
<accession>A0A2J6TCD1</accession>
<dbReference type="Gene3D" id="3.30.160.60">
    <property type="entry name" value="Classic Zinc Finger"/>
    <property type="match status" value="2"/>
</dbReference>
<feature type="region of interest" description="Disordered" evidence="2">
    <location>
        <begin position="147"/>
        <end position="177"/>
    </location>
</feature>
<dbReference type="GO" id="GO:0008270">
    <property type="term" value="F:zinc ion binding"/>
    <property type="evidence" value="ECO:0007669"/>
    <property type="project" value="UniProtKB-KW"/>
</dbReference>
<keyword evidence="1" id="KW-0479">Metal-binding</keyword>
<feature type="compositionally biased region" description="Polar residues" evidence="2">
    <location>
        <begin position="247"/>
        <end position="258"/>
    </location>
</feature>
<proteinExistence type="predicted"/>
<dbReference type="InParanoid" id="A0A2J6TCD1"/>
<feature type="region of interest" description="Disordered" evidence="2">
    <location>
        <begin position="247"/>
        <end position="304"/>
    </location>
</feature>
<dbReference type="EMBL" id="KZ613788">
    <property type="protein sequence ID" value="PMD60679.1"/>
    <property type="molecule type" value="Genomic_DNA"/>
</dbReference>
<dbReference type="PROSITE" id="PS00028">
    <property type="entry name" value="ZINC_FINGER_C2H2_1"/>
    <property type="match status" value="1"/>
</dbReference>
<dbReference type="AlphaFoldDB" id="A0A2J6TCD1"/>